<dbReference type="GO" id="GO:0016709">
    <property type="term" value="F:oxidoreductase activity, acting on paired donors, with incorporation or reduction of molecular oxygen, NAD(P)H as one donor, and incorporation of one atom of oxygen"/>
    <property type="evidence" value="ECO:0007669"/>
    <property type="project" value="UniProtKB-ARBA"/>
</dbReference>
<name>A0A225AJF5_TALAT</name>
<keyword evidence="9" id="KW-1185">Reference proteome</keyword>
<dbReference type="SUPFAM" id="SSF51905">
    <property type="entry name" value="FAD/NAD(P)-binding domain"/>
    <property type="match status" value="1"/>
</dbReference>
<evidence type="ECO:0000256" key="5">
    <source>
        <dbReference type="SAM" id="MobiDB-lite"/>
    </source>
</evidence>
<evidence type="ECO:0000313" key="9">
    <source>
        <dbReference type="Proteomes" id="UP000214365"/>
    </source>
</evidence>
<feature type="domain" description="FAD-binding" evidence="7">
    <location>
        <begin position="43"/>
        <end position="435"/>
    </location>
</feature>
<dbReference type="GeneID" id="31007344"/>
<evidence type="ECO:0000256" key="1">
    <source>
        <dbReference type="ARBA" id="ARBA00007801"/>
    </source>
</evidence>
<dbReference type="AlphaFoldDB" id="A0A225AJF5"/>
<dbReference type="InterPro" id="IPR038220">
    <property type="entry name" value="PHOX_C_sf"/>
</dbReference>
<evidence type="ECO:0000256" key="4">
    <source>
        <dbReference type="ARBA" id="ARBA00023002"/>
    </source>
</evidence>
<dbReference type="STRING" id="1441469.A0A225AJF5"/>
<organism evidence="8 9">
    <name type="scientific">Talaromyces atroroseus</name>
    <dbReference type="NCBI Taxonomy" id="1441469"/>
    <lineage>
        <taxon>Eukaryota</taxon>
        <taxon>Fungi</taxon>
        <taxon>Dikarya</taxon>
        <taxon>Ascomycota</taxon>
        <taxon>Pezizomycotina</taxon>
        <taxon>Eurotiomycetes</taxon>
        <taxon>Eurotiomycetidae</taxon>
        <taxon>Eurotiales</taxon>
        <taxon>Trichocomaceae</taxon>
        <taxon>Talaromyces</taxon>
        <taxon>Talaromyces sect. Trachyspermi</taxon>
    </lineage>
</organism>
<dbReference type="RefSeq" id="XP_020117399.1">
    <property type="nucleotide sequence ID" value="XM_020262498.1"/>
</dbReference>
<keyword evidence="3" id="KW-0274">FAD</keyword>
<dbReference type="Gene3D" id="3.30.9.10">
    <property type="entry name" value="D-Amino Acid Oxidase, subunit A, domain 2"/>
    <property type="match status" value="1"/>
</dbReference>
<evidence type="ECO:0000313" key="8">
    <source>
        <dbReference type="EMBL" id="OKL57278.1"/>
    </source>
</evidence>
<keyword evidence="2" id="KW-0285">Flavoprotein</keyword>
<dbReference type="GO" id="GO:0071949">
    <property type="term" value="F:FAD binding"/>
    <property type="evidence" value="ECO:0007669"/>
    <property type="project" value="InterPro"/>
</dbReference>
<dbReference type="OrthoDB" id="1716816at2759"/>
<dbReference type="Pfam" id="PF01494">
    <property type="entry name" value="FAD_binding_3"/>
    <property type="match status" value="1"/>
</dbReference>
<proteinExistence type="inferred from homology"/>
<feature type="region of interest" description="Disordered" evidence="5">
    <location>
        <begin position="767"/>
        <end position="812"/>
    </location>
</feature>
<protein>
    <recommendedName>
        <fullName evidence="7">FAD-binding domain-containing protein</fullName>
    </recommendedName>
</protein>
<dbReference type="SUPFAM" id="SSF52833">
    <property type="entry name" value="Thioredoxin-like"/>
    <property type="match status" value="1"/>
</dbReference>
<gene>
    <name evidence="8" type="ORF">UA08_07588</name>
</gene>
<comment type="caution">
    <text evidence="8">The sequence shown here is derived from an EMBL/GenBank/DDBJ whole genome shotgun (WGS) entry which is preliminary data.</text>
</comment>
<keyword evidence="6" id="KW-1133">Transmembrane helix</keyword>
<keyword evidence="6" id="KW-0812">Transmembrane</keyword>
<dbReference type="InterPro" id="IPR050641">
    <property type="entry name" value="RIFMO-like"/>
</dbReference>
<evidence type="ECO:0000256" key="6">
    <source>
        <dbReference type="SAM" id="Phobius"/>
    </source>
</evidence>
<dbReference type="PANTHER" id="PTHR43004:SF15">
    <property type="entry name" value="MONOOXYGENASE, PUTATIVE (AFU_ORTHOLOGUE AFUA_6G03030)-RELATED"/>
    <property type="match status" value="1"/>
</dbReference>
<accession>A0A225AJF5</accession>
<dbReference type="InterPro" id="IPR002938">
    <property type="entry name" value="FAD-bd"/>
</dbReference>
<dbReference type="PANTHER" id="PTHR43004">
    <property type="entry name" value="TRK SYSTEM POTASSIUM UPTAKE PROTEIN"/>
    <property type="match status" value="1"/>
</dbReference>
<keyword evidence="6" id="KW-0472">Membrane</keyword>
<dbReference type="SUPFAM" id="SSF54373">
    <property type="entry name" value="FAD-linked reductases, C-terminal domain"/>
    <property type="match status" value="1"/>
</dbReference>
<evidence type="ECO:0000259" key="7">
    <source>
        <dbReference type="Pfam" id="PF01494"/>
    </source>
</evidence>
<dbReference type="Gene3D" id="3.40.30.20">
    <property type="match status" value="2"/>
</dbReference>
<dbReference type="PRINTS" id="PR00420">
    <property type="entry name" value="RNGMNOXGNASE"/>
</dbReference>
<evidence type="ECO:0000256" key="3">
    <source>
        <dbReference type="ARBA" id="ARBA00022827"/>
    </source>
</evidence>
<comment type="similarity">
    <text evidence="1">Belongs to the PheA/TfdB FAD monooxygenase family.</text>
</comment>
<dbReference type="InterPro" id="IPR036188">
    <property type="entry name" value="FAD/NAD-bd_sf"/>
</dbReference>
<feature type="transmembrane region" description="Helical" evidence="6">
    <location>
        <begin position="45"/>
        <end position="66"/>
    </location>
</feature>
<evidence type="ECO:0000256" key="2">
    <source>
        <dbReference type="ARBA" id="ARBA00022630"/>
    </source>
</evidence>
<feature type="compositionally biased region" description="Basic and acidic residues" evidence="5">
    <location>
        <begin position="767"/>
        <end position="777"/>
    </location>
</feature>
<dbReference type="Gene3D" id="3.50.50.60">
    <property type="entry name" value="FAD/NAD(P)-binding domain"/>
    <property type="match status" value="1"/>
</dbReference>
<keyword evidence="4" id="KW-0560">Oxidoreductase</keyword>
<dbReference type="EMBL" id="LFMY01000012">
    <property type="protein sequence ID" value="OKL57278.1"/>
    <property type="molecule type" value="Genomic_DNA"/>
</dbReference>
<reference evidence="8 9" key="1">
    <citation type="submission" date="2015-06" db="EMBL/GenBank/DDBJ databases">
        <title>Talaromyces atroroseus IBT 11181 draft genome.</title>
        <authorList>
            <person name="Rasmussen K.B."/>
            <person name="Rasmussen S."/>
            <person name="Petersen B."/>
            <person name="Sicheritz-Ponten T."/>
            <person name="Mortensen U.H."/>
            <person name="Thrane U."/>
        </authorList>
    </citation>
    <scope>NUCLEOTIDE SEQUENCE [LARGE SCALE GENOMIC DNA]</scope>
    <source>
        <strain evidence="8 9">IBT 11181</strain>
    </source>
</reference>
<sequence length="812" mass="90375">MPIFTEVSVQSRDLRVLPSFAPPLPRLSSPFHSDIKYNGVTRYEVVVVGAGPAGLMLALLLARYGLSDRSLLCIDSKASALKSGQADGVQPRTLEVFKTLGISDEIENEACQLWEVAFWNTSQDKLKTIERKSIMPTVMVPARFPYEATIHQGRIERIMETDLLRYSDRGVVRNTKLLNVRLDEEGDPEFPVIAEIETSGVKQTIRSKALVGADGAHSTVRQNLGLELKGKSLDYVWGVVDMVVDTDFPDIRRRCAVHSPSGSVMVIPRERIVTGEYLTRIYVHVPDAIKNGTGGNSEEIQTEDARLRRNKVTLQNILQQARDVFKPYHFEPKGDNTIDWWAAYQIGQRLAPEFAVRDSKGVDRVFIVGDACHTHSPKAGQGMNVSMMDSYNLAWKLAYWVNGLSPASSDLGRPDSVVQTYQIERYSNAQQLIDFDRQFSTVFSEQFNEAEAGMSHADFVNLFNTGNGFTSGCGVEYPANLLVVNDFPNWGSSNPVQGTNYSGGILRPGRRLLNVKLKRFADGWQRHIQDGMLVSQPHLDQRRCLSRGNSTDLSSTGRFRILALTSTDLLDPESISATTLNKLSELTKQFPANIIEKIIIHPRLPRPFSWGDIPASVKIHAEMRFYSGYDLDDVYQIYGVDPVHGALVVVRPDGIFVYNTFIYIDVAVWVPEATVIIRIVKDSVIEKICAVMLVLAAGRGIKTKLVSEGGTGSLKTKIHRDPAQVCSLTHRVGRCTTKSDGDSPKQQLSENAVQFLMKNPVSSGRFSIEHSQKEALKVKSNLGKRARGVHKGSPNRDRRPRNGHKGKLIDEA</sequence>
<dbReference type="InterPro" id="IPR036249">
    <property type="entry name" value="Thioredoxin-like_sf"/>
</dbReference>
<dbReference type="Proteomes" id="UP000214365">
    <property type="component" value="Unassembled WGS sequence"/>
</dbReference>